<keyword evidence="5" id="KW-0282">Flagellum</keyword>
<keyword evidence="7" id="KW-0206">Cytoskeleton</keyword>
<evidence type="ECO:0000256" key="6">
    <source>
        <dbReference type="ARBA" id="ARBA00023069"/>
    </source>
</evidence>
<proteinExistence type="predicted"/>
<keyword evidence="8" id="KW-0966">Cell projection</keyword>
<feature type="compositionally biased region" description="Polar residues" evidence="9">
    <location>
        <begin position="46"/>
        <end position="68"/>
    </location>
</feature>
<evidence type="ECO:0000256" key="8">
    <source>
        <dbReference type="ARBA" id="ARBA00023273"/>
    </source>
</evidence>
<dbReference type="InterPro" id="IPR003409">
    <property type="entry name" value="MORN"/>
</dbReference>
<feature type="region of interest" description="Disordered" evidence="9">
    <location>
        <begin position="1"/>
        <end position="68"/>
    </location>
</feature>
<gene>
    <name evidence="10" type="ORF">BpHYR1_033806</name>
</gene>
<keyword evidence="4" id="KW-0677">Repeat</keyword>
<evidence type="ECO:0000256" key="7">
    <source>
        <dbReference type="ARBA" id="ARBA00023212"/>
    </source>
</evidence>
<evidence type="ECO:0000256" key="5">
    <source>
        <dbReference type="ARBA" id="ARBA00022846"/>
    </source>
</evidence>
<evidence type="ECO:0000313" key="11">
    <source>
        <dbReference type="Proteomes" id="UP000276133"/>
    </source>
</evidence>
<evidence type="ECO:0000256" key="9">
    <source>
        <dbReference type="SAM" id="MobiDB-lite"/>
    </source>
</evidence>
<comment type="subcellular location">
    <subcellularLocation>
        <location evidence="1">Cell projection</location>
        <location evidence="1">Cilium</location>
        <location evidence="1">Flagellum</location>
    </subcellularLocation>
    <subcellularLocation>
        <location evidence="2">Cytoplasm</location>
        <location evidence="2">Cytoskeleton</location>
        <location evidence="2">Cilium axoneme</location>
    </subcellularLocation>
</comment>
<dbReference type="PANTHER" id="PTHR46613">
    <property type="entry name" value="RADIAL SPOKE HEAD 10 HOMOLOG B-RELATED"/>
    <property type="match status" value="1"/>
</dbReference>
<sequence length="324" mass="37168">MPPKVKKSASKDEDSKKNKPKKNQANEDAESESNKEELQPPISANDVYQSTSELSKQEPVSSPEETVQITYEEPVLTSIIVENYEGDKDKGLFEGFGKAFYKGGSIYEGEFHLGIMHGKGTYIWPNGIIYEGDFSNNEITGYGTYRWCFNTGEPSEWSTYRGQVLKGKRHGHGVFKSGNSSVIYDGEWNMGKRYGKGKMIYDTKGLSYYEGDWINNKKFGWGIRHYPSGNIYEGMWVNDVRHGEGTMRWFDKNQTYTGQWENGIQNGLGEHNWYLSRVEMTQYSLRNSYFGNFKNGKRHGQGTYLYANGTKYEGSWQNDVKHGW</sequence>
<evidence type="ECO:0000256" key="1">
    <source>
        <dbReference type="ARBA" id="ARBA00004230"/>
    </source>
</evidence>
<name>A0A3M7QW85_BRAPC</name>
<organism evidence="10 11">
    <name type="scientific">Brachionus plicatilis</name>
    <name type="common">Marine rotifer</name>
    <name type="synonym">Brachionus muelleri</name>
    <dbReference type="NCBI Taxonomy" id="10195"/>
    <lineage>
        <taxon>Eukaryota</taxon>
        <taxon>Metazoa</taxon>
        <taxon>Spiralia</taxon>
        <taxon>Gnathifera</taxon>
        <taxon>Rotifera</taxon>
        <taxon>Eurotatoria</taxon>
        <taxon>Monogononta</taxon>
        <taxon>Pseudotrocha</taxon>
        <taxon>Ploima</taxon>
        <taxon>Brachionidae</taxon>
        <taxon>Brachionus</taxon>
    </lineage>
</organism>
<evidence type="ECO:0000256" key="2">
    <source>
        <dbReference type="ARBA" id="ARBA00004430"/>
    </source>
</evidence>
<evidence type="ECO:0000256" key="4">
    <source>
        <dbReference type="ARBA" id="ARBA00022737"/>
    </source>
</evidence>
<evidence type="ECO:0000256" key="3">
    <source>
        <dbReference type="ARBA" id="ARBA00022490"/>
    </source>
</evidence>
<dbReference type="Proteomes" id="UP000276133">
    <property type="component" value="Unassembled WGS sequence"/>
</dbReference>
<dbReference type="GO" id="GO:0005930">
    <property type="term" value="C:axoneme"/>
    <property type="evidence" value="ECO:0007669"/>
    <property type="project" value="UniProtKB-SubCell"/>
</dbReference>
<dbReference type="OrthoDB" id="294378at2759"/>
<keyword evidence="3" id="KW-0963">Cytoplasm</keyword>
<dbReference type="PANTHER" id="PTHR46613:SF1">
    <property type="entry name" value="RADIAL SPOKE HEAD 10 HOMOLOG B-RELATED"/>
    <property type="match status" value="1"/>
</dbReference>
<keyword evidence="6" id="KW-0969">Cilium</keyword>
<dbReference type="SMART" id="SM00698">
    <property type="entry name" value="MORN"/>
    <property type="match status" value="8"/>
</dbReference>
<dbReference type="AlphaFoldDB" id="A0A3M7QW85"/>
<comment type="caution">
    <text evidence="10">The sequence shown here is derived from an EMBL/GenBank/DDBJ whole genome shotgun (WGS) entry which is preliminary data.</text>
</comment>
<keyword evidence="11" id="KW-1185">Reference proteome</keyword>
<dbReference type="GO" id="GO:0031514">
    <property type="term" value="C:motile cilium"/>
    <property type="evidence" value="ECO:0007669"/>
    <property type="project" value="UniProtKB-SubCell"/>
</dbReference>
<dbReference type="Gene3D" id="2.20.110.10">
    <property type="entry name" value="Histone H3 K4-specific methyltransferase SET7/9 N-terminal domain"/>
    <property type="match status" value="4"/>
</dbReference>
<reference evidence="10 11" key="1">
    <citation type="journal article" date="2018" name="Sci. Rep.">
        <title>Genomic signatures of local adaptation to the degree of environmental predictability in rotifers.</title>
        <authorList>
            <person name="Franch-Gras L."/>
            <person name="Hahn C."/>
            <person name="Garcia-Roger E.M."/>
            <person name="Carmona M.J."/>
            <person name="Serra M."/>
            <person name="Gomez A."/>
        </authorList>
    </citation>
    <scope>NUCLEOTIDE SEQUENCE [LARGE SCALE GENOMIC DNA]</scope>
    <source>
        <strain evidence="10">HYR1</strain>
    </source>
</reference>
<feature type="non-terminal residue" evidence="10">
    <location>
        <position position="324"/>
    </location>
</feature>
<dbReference type="SUPFAM" id="SSF82185">
    <property type="entry name" value="Histone H3 K4-specific methyltransferase SET7/9 N-terminal domain"/>
    <property type="match status" value="3"/>
</dbReference>
<dbReference type="EMBL" id="REGN01004964">
    <property type="protein sequence ID" value="RNA15381.1"/>
    <property type="molecule type" value="Genomic_DNA"/>
</dbReference>
<protein>
    <submittedName>
        <fullName evidence="10">Radial spoke head 10-like protein</fullName>
    </submittedName>
</protein>
<evidence type="ECO:0000313" key="10">
    <source>
        <dbReference type="EMBL" id="RNA15381.1"/>
    </source>
</evidence>
<dbReference type="Pfam" id="PF02493">
    <property type="entry name" value="MORN"/>
    <property type="match status" value="10"/>
</dbReference>
<dbReference type="STRING" id="10195.A0A3M7QW85"/>
<accession>A0A3M7QW85</accession>